<dbReference type="RefSeq" id="WP_254163466.1">
    <property type="nucleotide sequence ID" value="NZ_JAHESF010000010.1"/>
</dbReference>
<dbReference type="EMBL" id="JAHESF010000010">
    <property type="protein sequence ID" value="MBT1697594.1"/>
    <property type="molecule type" value="Genomic_DNA"/>
</dbReference>
<dbReference type="Proteomes" id="UP001319200">
    <property type="component" value="Unassembled WGS sequence"/>
</dbReference>
<name>A0AAP2DL91_9BACT</name>
<protein>
    <submittedName>
        <fullName evidence="1">Uncharacterized protein</fullName>
    </submittedName>
</protein>
<sequence>MEVNLFYSLLLNRQELLSGLSRVEMMSIKMVGFQNTAEDFLRCKYIVMIRGAFARTTYCAATAPNDVPTGGSYGAE</sequence>
<organism evidence="1 2">
    <name type="scientific">Chryseosolibacter histidini</name>
    <dbReference type="NCBI Taxonomy" id="2782349"/>
    <lineage>
        <taxon>Bacteria</taxon>
        <taxon>Pseudomonadati</taxon>
        <taxon>Bacteroidota</taxon>
        <taxon>Cytophagia</taxon>
        <taxon>Cytophagales</taxon>
        <taxon>Chryseotaleaceae</taxon>
        <taxon>Chryseosolibacter</taxon>
    </lineage>
</organism>
<dbReference type="AlphaFoldDB" id="A0AAP2DL91"/>
<accession>A0AAP2DL91</accession>
<keyword evidence="2" id="KW-1185">Reference proteome</keyword>
<gene>
    <name evidence="1" type="ORF">KK083_11950</name>
</gene>
<comment type="caution">
    <text evidence="1">The sequence shown here is derived from an EMBL/GenBank/DDBJ whole genome shotgun (WGS) entry which is preliminary data.</text>
</comment>
<proteinExistence type="predicted"/>
<evidence type="ECO:0000313" key="2">
    <source>
        <dbReference type="Proteomes" id="UP001319200"/>
    </source>
</evidence>
<evidence type="ECO:0000313" key="1">
    <source>
        <dbReference type="EMBL" id="MBT1697594.1"/>
    </source>
</evidence>
<reference evidence="1 2" key="1">
    <citation type="submission" date="2021-05" db="EMBL/GenBank/DDBJ databases">
        <title>A Polyphasic approach of four new species of the genus Ohtaekwangia: Ohtaekwangia histidinii sp. nov., Ohtaekwangia cretensis sp. nov., Ohtaekwangia indiensis sp. nov., Ohtaekwangia reichenbachii sp. nov. from diverse environment.</title>
        <authorList>
            <person name="Octaviana S."/>
        </authorList>
    </citation>
    <scope>NUCLEOTIDE SEQUENCE [LARGE SCALE GENOMIC DNA]</scope>
    <source>
        <strain evidence="1 2">PWU4</strain>
    </source>
</reference>